<protein>
    <submittedName>
        <fullName evidence="1">Uncharacterized protein</fullName>
    </submittedName>
</protein>
<gene>
    <name evidence="1" type="ORF">I4F81_010654</name>
</gene>
<evidence type="ECO:0000313" key="1">
    <source>
        <dbReference type="EMBL" id="KAK1868160.1"/>
    </source>
</evidence>
<dbReference type="Proteomes" id="UP000798662">
    <property type="component" value="Chromosome 3"/>
</dbReference>
<reference evidence="1" key="1">
    <citation type="submission" date="2019-11" db="EMBL/GenBank/DDBJ databases">
        <title>Nori genome reveals adaptations in red seaweeds to the harsh intertidal environment.</title>
        <authorList>
            <person name="Wang D."/>
            <person name="Mao Y."/>
        </authorList>
    </citation>
    <scope>NUCLEOTIDE SEQUENCE</scope>
    <source>
        <tissue evidence="1">Gametophyte</tissue>
    </source>
</reference>
<name>A0ACC3CDW8_PYRYE</name>
<accession>A0ACC3CDW8</accession>
<sequence length="239" mass="23299">MGGGPPSRRPQPPLSRRAAGDASMTASPAHTTGAAGAAVGAGPTGDAIAANGPPARTLRGDDMAVGTAAGAAVGAANGAAGGAAVGAPTPPPWLLPTAVTRPCRAGPPTSGSAPPAPPSSVPPPPWAPASPGVPASPWPSHKGTTQWDAVTTSLVHVLAVLFSVWQMASGLPVASKNSAVLAHATTADVVVEQSPSTVSTLLQATLREHGVGTCVAHATTHARATFTVLLHGRDTVTLA</sequence>
<organism evidence="1 2">
    <name type="scientific">Pyropia yezoensis</name>
    <name type="common">Susabi-nori</name>
    <name type="synonym">Porphyra yezoensis</name>
    <dbReference type="NCBI Taxonomy" id="2788"/>
    <lineage>
        <taxon>Eukaryota</taxon>
        <taxon>Rhodophyta</taxon>
        <taxon>Bangiophyceae</taxon>
        <taxon>Bangiales</taxon>
        <taxon>Bangiaceae</taxon>
        <taxon>Pyropia</taxon>
    </lineage>
</organism>
<keyword evidence="2" id="KW-1185">Reference proteome</keyword>
<comment type="caution">
    <text evidence="1">The sequence shown here is derived from an EMBL/GenBank/DDBJ whole genome shotgun (WGS) entry which is preliminary data.</text>
</comment>
<dbReference type="EMBL" id="CM020620">
    <property type="protein sequence ID" value="KAK1868160.1"/>
    <property type="molecule type" value="Genomic_DNA"/>
</dbReference>
<proteinExistence type="predicted"/>
<evidence type="ECO:0000313" key="2">
    <source>
        <dbReference type="Proteomes" id="UP000798662"/>
    </source>
</evidence>